<evidence type="ECO:0000313" key="3">
    <source>
        <dbReference type="Proteomes" id="UP000528945"/>
    </source>
</evidence>
<evidence type="ECO:0000256" key="1">
    <source>
        <dbReference type="SAM" id="MobiDB-lite"/>
    </source>
</evidence>
<dbReference type="EMBL" id="JACIDB010000002">
    <property type="protein sequence ID" value="MBB3875310.1"/>
    <property type="molecule type" value="Genomic_DNA"/>
</dbReference>
<comment type="caution">
    <text evidence="2">The sequence shown here is derived from an EMBL/GenBank/DDBJ whole genome shotgun (WGS) entry which is preliminary data.</text>
</comment>
<feature type="region of interest" description="Disordered" evidence="1">
    <location>
        <begin position="128"/>
        <end position="183"/>
    </location>
</feature>
<evidence type="ECO:0000313" key="2">
    <source>
        <dbReference type="EMBL" id="MBB3875310.1"/>
    </source>
</evidence>
<keyword evidence="3" id="KW-1185">Reference proteome</keyword>
<gene>
    <name evidence="2" type="ORF">GGR47_001545</name>
</gene>
<reference evidence="2 3" key="1">
    <citation type="submission" date="2020-08" db="EMBL/GenBank/DDBJ databases">
        <title>Genomic Encyclopedia of Type Strains, Phase IV (KMG-IV): sequencing the most valuable type-strain genomes for metagenomic binning, comparative biology and taxonomic classification.</title>
        <authorList>
            <person name="Goeker M."/>
        </authorList>
    </citation>
    <scope>NUCLEOTIDE SEQUENCE [LARGE SCALE GENOMIC DNA]</scope>
    <source>
        <strain evidence="2 3">DSM 15581</strain>
    </source>
</reference>
<organism evidence="2 3">
    <name type="scientific">Sphingomonas aquatilis</name>
    <dbReference type="NCBI Taxonomy" id="93063"/>
    <lineage>
        <taxon>Bacteria</taxon>
        <taxon>Pseudomonadati</taxon>
        <taxon>Pseudomonadota</taxon>
        <taxon>Alphaproteobacteria</taxon>
        <taxon>Sphingomonadales</taxon>
        <taxon>Sphingomonadaceae</taxon>
        <taxon>Sphingomonas</taxon>
    </lineage>
</organism>
<evidence type="ECO:0008006" key="4">
    <source>
        <dbReference type="Google" id="ProtNLM"/>
    </source>
</evidence>
<dbReference type="Proteomes" id="UP000528945">
    <property type="component" value="Unassembled WGS sequence"/>
</dbReference>
<accession>A0AAW3TQJ6</accession>
<protein>
    <recommendedName>
        <fullName evidence="4">Tail assembly chaperone</fullName>
    </recommendedName>
</protein>
<name>A0AAW3TQJ6_9SPHN</name>
<proteinExistence type="predicted"/>
<dbReference type="AlphaFoldDB" id="A0AAW3TQJ6"/>
<sequence>MIGEQTFDAAGQRWTLFLGNAAQCAVEEHYGKGFFGVVADAIPDIDPETAFAIGTAMSTGNLDGLSIAAIEKMQAAMKTVRLSVLRDLAWFGLRRHHPDVTLDDVSDIADDIGHEAFGDIIGKAIRAAQGKGDGDDAAPGKRRTRASGPTGKTSSANGRERGSSLPASGTKPRRATPRPSAEG</sequence>
<dbReference type="RefSeq" id="WP_147035325.1">
    <property type="nucleotide sequence ID" value="NZ_JACIDB010000002.1"/>
</dbReference>